<reference evidence="2" key="1">
    <citation type="journal article" date="2016" name="Proc. Natl. Acad. Sci. U.S.A.">
        <title>Chromosome-level assembly of Arabidopsis thaliana Ler reveals the extent of translocation and inversion polymorphisms.</title>
        <authorList>
            <person name="Zapata L."/>
            <person name="Ding J."/>
            <person name="Willing E.M."/>
            <person name="Hartwig B."/>
            <person name="Bezdan D."/>
            <person name="Jiao W.B."/>
            <person name="Patel V."/>
            <person name="Velikkakam James G."/>
            <person name="Koornneef M."/>
            <person name="Ossowski S."/>
            <person name="Schneeberger K."/>
        </authorList>
    </citation>
    <scope>NUCLEOTIDE SEQUENCE [LARGE SCALE GENOMIC DNA]</scope>
    <source>
        <strain evidence="2">cv. Landsberg erecta</strain>
    </source>
</reference>
<gene>
    <name evidence="1" type="ordered locus">AXX17_At1g63460</name>
</gene>
<protein>
    <submittedName>
        <fullName evidence="1">MINE1</fullName>
    </submittedName>
</protein>
<comment type="caution">
    <text evidence="1">The sequence shown here is derived from an EMBL/GenBank/DDBJ whole genome shotgun (WGS) entry which is preliminary data.</text>
</comment>
<accession>A0A178W285</accession>
<sequence length="58" mass="6565">MAMSSGTLRISATLVSPYHHHHRNRLSLPSSSSKVRFSYNSYSTIQMFSSLQFGIWSS</sequence>
<evidence type="ECO:0000313" key="1">
    <source>
        <dbReference type="EMBL" id="OAP12567.1"/>
    </source>
</evidence>
<dbReference type="AlphaFoldDB" id="A0A178W285"/>
<name>A0A178W285_ARATH</name>
<dbReference type="Proteomes" id="UP000078284">
    <property type="component" value="Chromosome 1"/>
</dbReference>
<dbReference type="EMBL" id="LUHQ01000001">
    <property type="protein sequence ID" value="OAP12567.1"/>
    <property type="molecule type" value="Genomic_DNA"/>
</dbReference>
<evidence type="ECO:0000313" key="2">
    <source>
        <dbReference type="Proteomes" id="UP000078284"/>
    </source>
</evidence>
<organism evidence="1 2">
    <name type="scientific">Arabidopsis thaliana</name>
    <name type="common">Mouse-ear cress</name>
    <dbReference type="NCBI Taxonomy" id="3702"/>
    <lineage>
        <taxon>Eukaryota</taxon>
        <taxon>Viridiplantae</taxon>
        <taxon>Streptophyta</taxon>
        <taxon>Embryophyta</taxon>
        <taxon>Tracheophyta</taxon>
        <taxon>Spermatophyta</taxon>
        <taxon>Magnoliopsida</taxon>
        <taxon>eudicotyledons</taxon>
        <taxon>Gunneridae</taxon>
        <taxon>Pentapetalae</taxon>
        <taxon>rosids</taxon>
        <taxon>malvids</taxon>
        <taxon>Brassicales</taxon>
        <taxon>Brassicaceae</taxon>
        <taxon>Camelineae</taxon>
        <taxon>Arabidopsis</taxon>
    </lineage>
</organism>
<proteinExistence type="predicted"/>